<dbReference type="EMBL" id="WKKX01000105">
    <property type="protein sequence ID" value="MSE07865.1"/>
    <property type="molecule type" value="Genomic_DNA"/>
</dbReference>
<dbReference type="AlphaFoldDB" id="A0A7X2ME45"/>
<keyword evidence="1" id="KW-0378">Hydrolase</keyword>
<name>A0A7X2ME45_9LACO</name>
<dbReference type="Pfam" id="PF04203">
    <property type="entry name" value="Sortase"/>
    <property type="match status" value="1"/>
</dbReference>
<evidence type="ECO:0000313" key="5">
    <source>
        <dbReference type="Proteomes" id="UP000467635"/>
    </source>
</evidence>
<organism evidence="4 5">
    <name type="scientific">Ligilactobacillus salivarius</name>
    <dbReference type="NCBI Taxonomy" id="1624"/>
    <lineage>
        <taxon>Bacteria</taxon>
        <taxon>Bacillati</taxon>
        <taxon>Bacillota</taxon>
        <taxon>Bacilli</taxon>
        <taxon>Lactobacillales</taxon>
        <taxon>Lactobacillaceae</taxon>
        <taxon>Ligilactobacillus</taxon>
    </lineage>
</organism>
<proteinExistence type="predicted"/>
<feature type="active site" description="Acyl-thioester intermediate" evidence="2">
    <location>
        <position position="211"/>
    </location>
</feature>
<evidence type="ECO:0000256" key="1">
    <source>
        <dbReference type="ARBA" id="ARBA00022801"/>
    </source>
</evidence>
<keyword evidence="3" id="KW-1133">Transmembrane helix</keyword>
<dbReference type="InterPro" id="IPR005754">
    <property type="entry name" value="Sortase"/>
</dbReference>
<reference evidence="4 5" key="1">
    <citation type="submission" date="2019-11" db="EMBL/GenBank/DDBJ databases">
        <title>Draft Genome Sequence of Plant Growth-Promoting Rhizosphere-Associated Bacteria.</title>
        <authorList>
            <person name="Vasilyev I.Y."/>
            <person name="Radchenko V."/>
            <person name="Ilnitskaya E.V."/>
        </authorList>
    </citation>
    <scope>NUCLEOTIDE SEQUENCE [LARGE SCALE GENOMIC DNA]</scope>
    <source>
        <strain evidence="4 5">VRA_01-1sq_f</strain>
    </source>
</reference>
<dbReference type="SUPFAM" id="SSF63817">
    <property type="entry name" value="Sortase"/>
    <property type="match status" value="1"/>
</dbReference>
<feature type="transmembrane region" description="Helical" evidence="3">
    <location>
        <begin position="248"/>
        <end position="266"/>
    </location>
</feature>
<dbReference type="Proteomes" id="UP000467635">
    <property type="component" value="Unassembled WGS sequence"/>
</dbReference>
<dbReference type="InterPro" id="IPR023365">
    <property type="entry name" value="Sortase_dom-sf"/>
</dbReference>
<accession>A0A7X2ME45</accession>
<comment type="caution">
    <text evidence="4">The sequence shown here is derived from an EMBL/GenBank/DDBJ whole genome shotgun (WGS) entry which is preliminary data.</text>
</comment>
<sequence>MKNKKLFNAIYYAFWVILCLTIIGFSTYPFISDFMLAQKQEKQVEAFDKKDSKISKQDYLAAFYKRRAKQKTVTDPFAKEKETKGKSNSVDVAKSQLNTIGILSIPKIKEVLPIYDNTSSIALDNGIGLLEHTSDLTGGKGKHAVLTGHSGLSLNKLFTDLPKVKKGDKFYIKVNGEIHAYQVDQIKTVFPTNMKYLQVDPNKDYVTLVTCTPLFVNTHRLLVRGHRIPYKKQVKLETDGGFTSLGKAALALMITLSIILGVYKFINRKKDKPKKVKNIKVVKPLKKGMRL</sequence>
<feature type="transmembrane region" description="Helical" evidence="3">
    <location>
        <begin position="12"/>
        <end position="31"/>
    </location>
</feature>
<evidence type="ECO:0000256" key="2">
    <source>
        <dbReference type="PIRSR" id="PIRSR605754-1"/>
    </source>
</evidence>
<dbReference type="GO" id="GO:0016787">
    <property type="term" value="F:hydrolase activity"/>
    <property type="evidence" value="ECO:0007669"/>
    <property type="project" value="UniProtKB-KW"/>
</dbReference>
<dbReference type="CDD" id="cd05827">
    <property type="entry name" value="Sortase_C"/>
    <property type="match status" value="1"/>
</dbReference>
<evidence type="ECO:0000313" key="4">
    <source>
        <dbReference type="EMBL" id="MSE07865.1"/>
    </source>
</evidence>
<protein>
    <submittedName>
        <fullName evidence="4">Class C sortase</fullName>
    </submittedName>
</protein>
<dbReference type="NCBIfam" id="NF033745">
    <property type="entry name" value="class_C_sortase"/>
    <property type="match status" value="1"/>
</dbReference>
<gene>
    <name evidence="4" type="ORF">GKC33_03790</name>
</gene>
<keyword evidence="3" id="KW-0472">Membrane</keyword>
<keyword evidence="3" id="KW-0812">Transmembrane</keyword>
<feature type="active site" description="Proton donor/acceptor" evidence="2">
    <location>
        <position position="149"/>
    </location>
</feature>
<evidence type="ECO:0000256" key="3">
    <source>
        <dbReference type="SAM" id="Phobius"/>
    </source>
</evidence>
<dbReference type="InterPro" id="IPR042002">
    <property type="entry name" value="Sortase_C"/>
</dbReference>
<dbReference type="NCBIfam" id="TIGR01076">
    <property type="entry name" value="sortase_fam"/>
    <property type="match status" value="1"/>
</dbReference>
<dbReference type="Gene3D" id="2.40.260.10">
    <property type="entry name" value="Sortase"/>
    <property type="match status" value="1"/>
</dbReference>